<dbReference type="HOGENOM" id="CLU_137500_1_0_1"/>
<evidence type="ECO:0000256" key="1">
    <source>
        <dbReference type="SAM" id="SignalP"/>
    </source>
</evidence>
<dbReference type="OrthoDB" id="2841294at2759"/>
<dbReference type="Proteomes" id="UP000054279">
    <property type="component" value="Unassembled WGS sequence"/>
</dbReference>
<reference evidence="2 3" key="1">
    <citation type="submission" date="2014-06" db="EMBL/GenBank/DDBJ databases">
        <title>Evolutionary Origins and Diversification of the Mycorrhizal Mutualists.</title>
        <authorList>
            <consortium name="DOE Joint Genome Institute"/>
            <consortium name="Mycorrhizal Genomics Consortium"/>
            <person name="Kohler A."/>
            <person name="Kuo A."/>
            <person name="Nagy L.G."/>
            <person name="Floudas D."/>
            <person name="Copeland A."/>
            <person name="Barry K.W."/>
            <person name="Cichocki N."/>
            <person name="Veneault-Fourrey C."/>
            <person name="LaButti K."/>
            <person name="Lindquist E.A."/>
            <person name="Lipzen A."/>
            <person name="Lundell T."/>
            <person name="Morin E."/>
            <person name="Murat C."/>
            <person name="Riley R."/>
            <person name="Ohm R."/>
            <person name="Sun H."/>
            <person name="Tunlid A."/>
            <person name="Henrissat B."/>
            <person name="Grigoriev I.V."/>
            <person name="Hibbett D.S."/>
            <person name="Martin F."/>
        </authorList>
    </citation>
    <scope>NUCLEOTIDE SEQUENCE [LARGE SCALE GENOMIC DNA]</scope>
    <source>
        <strain evidence="2 3">SS14</strain>
    </source>
</reference>
<organism evidence="2 3">
    <name type="scientific">Sphaerobolus stellatus (strain SS14)</name>
    <dbReference type="NCBI Taxonomy" id="990650"/>
    <lineage>
        <taxon>Eukaryota</taxon>
        <taxon>Fungi</taxon>
        <taxon>Dikarya</taxon>
        <taxon>Basidiomycota</taxon>
        <taxon>Agaricomycotina</taxon>
        <taxon>Agaricomycetes</taxon>
        <taxon>Phallomycetidae</taxon>
        <taxon>Geastrales</taxon>
        <taxon>Sphaerobolaceae</taxon>
        <taxon>Sphaerobolus</taxon>
    </lineage>
</organism>
<dbReference type="EMBL" id="KN837120">
    <property type="protein sequence ID" value="KIJ43914.1"/>
    <property type="molecule type" value="Genomic_DNA"/>
</dbReference>
<proteinExistence type="predicted"/>
<name>A0A0C9VAF0_SPHS4</name>
<evidence type="ECO:0000313" key="3">
    <source>
        <dbReference type="Proteomes" id="UP000054279"/>
    </source>
</evidence>
<keyword evidence="1" id="KW-0732">Signal</keyword>
<feature type="chain" id="PRO_5002204559" evidence="1">
    <location>
        <begin position="19"/>
        <end position="144"/>
    </location>
</feature>
<dbReference type="PROSITE" id="PS51257">
    <property type="entry name" value="PROKAR_LIPOPROTEIN"/>
    <property type="match status" value="1"/>
</dbReference>
<feature type="signal peptide" evidence="1">
    <location>
        <begin position="1"/>
        <end position="18"/>
    </location>
</feature>
<protein>
    <submittedName>
        <fullName evidence="2">Uncharacterized protein</fullName>
    </submittedName>
</protein>
<sequence>MRFSLAIFLLTSVACTFAQIFQIGAPAPGAKLKAGKPFVIQVEQPNSLGPIEPISVAIGLQRCGSSPCSNDSDDGILGQILFAGNFQPQRHEVFLPPYQNYTVTLNDTQSGFGTLHVTGFFLIGAGPSPQIATRNVSVTIKGEN</sequence>
<dbReference type="InterPro" id="IPR045469">
    <property type="entry name" value="Nis1"/>
</dbReference>
<keyword evidence="3" id="KW-1185">Reference proteome</keyword>
<dbReference type="AlphaFoldDB" id="A0A0C9VAF0"/>
<evidence type="ECO:0000313" key="2">
    <source>
        <dbReference type="EMBL" id="KIJ43914.1"/>
    </source>
</evidence>
<gene>
    <name evidence="2" type="ORF">M422DRAFT_30728</name>
</gene>
<accession>A0A0C9VAF0</accession>
<dbReference type="Pfam" id="PF19271">
    <property type="entry name" value="Nis1"/>
    <property type="match status" value="1"/>
</dbReference>